<comment type="caution">
    <text evidence="2">The sequence shown here is derived from an EMBL/GenBank/DDBJ whole genome shotgun (WGS) entry which is preliminary data.</text>
</comment>
<name>A0A7J9FAU9_9ROSI</name>
<organism evidence="2 3">
    <name type="scientific">Gossypium trilobum</name>
    <dbReference type="NCBI Taxonomy" id="34281"/>
    <lineage>
        <taxon>Eukaryota</taxon>
        <taxon>Viridiplantae</taxon>
        <taxon>Streptophyta</taxon>
        <taxon>Embryophyta</taxon>
        <taxon>Tracheophyta</taxon>
        <taxon>Spermatophyta</taxon>
        <taxon>Magnoliopsida</taxon>
        <taxon>eudicotyledons</taxon>
        <taxon>Gunneridae</taxon>
        <taxon>Pentapetalae</taxon>
        <taxon>rosids</taxon>
        <taxon>malvids</taxon>
        <taxon>Malvales</taxon>
        <taxon>Malvaceae</taxon>
        <taxon>Malvoideae</taxon>
        <taxon>Gossypium</taxon>
    </lineage>
</organism>
<accession>A0A7J9FAU9</accession>
<reference evidence="2 3" key="1">
    <citation type="journal article" date="2019" name="Genome Biol. Evol.">
        <title>Insights into the evolution of the New World diploid cottons (Gossypium, subgenus Houzingenia) based on genome sequencing.</title>
        <authorList>
            <person name="Grover C.E."/>
            <person name="Arick M.A. 2nd"/>
            <person name="Thrash A."/>
            <person name="Conover J.L."/>
            <person name="Sanders W.S."/>
            <person name="Peterson D.G."/>
            <person name="Frelichowski J.E."/>
            <person name="Scheffler J.A."/>
            <person name="Scheffler B.E."/>
            <person name="Wendel J.F."/>
        </authorList>
    </citation>
    <scope>NUCLEOTIDE SEQUENCE [LARGE SCALE GENOMIC DNA]</scope>
    <source>
        <strain evidence="2">8</strain>
        <tissue evidence="2">Leaf</tissue>
    </source>
</reference>
<evidence type="ECO:0000256" key="1">
    <source>
        <dbReference type="SAM" id="Phobius"/>
    </source>
</evidence>
<sequence>MGIAPLHGSVNDFVAQMLVEQHNDKRRRVLGMLWDIWFSRNMMVWKQNFMSADRLVHYVDERMLHTSQSIRHPVIVKGDACWCKPTSEMVKYNVGGAFFVDSGYMGWVVVVRNGVGFFLTLFVAFGWCYFRNRWLVSLANAYLWDTNKASHVLAWGALFRADYIDCITYPTSIVDIVNAEKMTNLDVNEVS</sequence>
<proteinExistence type="predicted"/>
<feature type="transmembrane region" description="Helical" evidence="1">
    <location>
        <begin position="104"/>
        <end position="130"/>
    </location>
</feature>
<gene>
    <name evidence="2" type="ORF">Gotri_000317</name>
</gene>
<keyword evidence="3" id="KW-1185">Reference proteome</keyword>
<protein>
    <submittedName>
        <fullName evidence="2">Uncharacterized protein</fullName>
    </submittedName>
</protein>
<evidence type="ECO:0000313" key="2">
    <source>
        <dbReference type="EMBL" id="MBA0782433.1"/>
    </source>
</evidence>
<dbReference type="Proteomes" id="UP000593568">
    <property type="component" value="Unassembled WGS sequence"/>
</dbReference>
<evidence type="ECO:0000313" key="3">
    <source>
        <dbReference type="Proteomes" id="UP000593568"/>
    </source>
</evidence>
<dbReference type="AlphaFoldDB" id="A0A7J9FAU9"/>
<keyword evidence="1" id="KW-0812">Transmembrane</keyword>
<keyword evidence="1" id="KW-0472">Membrane</keyword>
<dbReference type="EMBL" id="JABEZW010000013">
    <property type="protein sequence ID" value="MBA0782433.1"/>
    <property type="molecule type" value="Genomic_DNA"/>
</dbReference>
<keyword evidence="1" id="KW-1133">Transmembrane helix</keyword>